<evidence type="ECO:0008006" key="4">
    <source>
        <dbReference type="Google" id="ProtNLM"/>
    </source>
</evidence>
<evidence type="ECO:0000313" key="2">
    <source>
        <dbReference type="EMBL" id="MFD0797224.1"/>
    </source>
</evidence>
<comment type="caution">
    <text evidence="2">The sequence shown here is derived from an EMBL/GenBank/DDBJ whole genome shotgun (WGS) entry which is preliminary data.</text>
</comment>
<keyword evidence="3" id="KW-1185">Reference proteome</keyword>
<feature type="transmembrane region" description="Helical" evidence="1">
    <location>
        <begin position="44"/>
        <end position="62"/>
    </location>
</feature>
<dbReference type="EMBL" id="JBHTHY010000004">
    <property type="protein sequence ID" value="MFD0797224.1"/>
    <property type="molecule type" value="Genomic_DNA"/>
</dbReference>
<proteinExistence type="predicted"/>
<keyword evidence="1" id="KW-0472">Membrane</keyword>
<feature type="transmembrane region" description="Helical" evidence="1">
    <location>
        <begin position="97"/>
        <end position="118"/>
    </location>
</feature>
<evidence type="ECO:0000313" key="3">
    <source>
        <dbReference type="Proteomes" id="UP001597012"/>
    </source>
</evidence>
<keyword evidence="1" id="KW-1133">Transmembrane helix</keyword>
<keyword evidence="1" id="KW-0812">Transmembrane</keyword>
<accession>A0ABW3B3L9</accession>
<dbReference type="Proteomes" id="UP001597012">
    <property type="component" value="Unassembled WGS sequence"/>
</dbReference>
<feature type="transmembrane region" description="Helical" evidence="1">
    <location>
        <begin position="7"/>
        <end position="24"/>
    </location>
</feature>
<feature type="transmembrane region" description="Helical" evidence="1">
    <location>
        <begin position="69"/>
        <end position="91"/>
    </location>
</feature>
<evidence type="ECO:0000256" key="1">
    <source>
        <dbReference type="SAM" id="Phobius"/>
    </source>
</evidence>
<organism evidence="2 3">
    <name type="scientific">Maribacter chungangensis</name>
    <dbReference type="NCBI Taxonomy" id="1069117"/>
    <lineage>
        <taxon>Bacteria</taxon>
        <taxon>Pseudomonadati</taxon>
        <taxon>Bacteroidota</taxon>
        <taxon>Flavobacteriia</taxon>
        <taxon>Flavobacteriales</taxon>
        <taxon>Flavobacteriaceae</taxon>
        <taxon>Maribacter</taxon>
    </lineage>
</organism>
<name>A0ABW3B3L9_9FLAO</name>
<gene>
    <name evidence="2" type="ORF">ACFQZJ_07120</name>
</gene>
<sequence length="145" mass="16416">MKTRKTIAVAFIVLSVILGVVFYLKIDYPENFVGYFKKSYYGQFGPLAICVELLIGAYYLFIGHKKSNFALALFAFTALLDIIFNLTGVFISGVPHYAMVIFFICATISLWIAFSNAFNLGRITLLWAITSFILGNAIEFHFNYF</sequence>
<protein>
    <recommendedName>
        <fullName evidence="4">DoxX family protein</fullName>
    </recommendedName>
</protein>
<feature type="transmembrane region" description="Helical" evidence="1">
    <location>
        <begin position="125"/>
        <end position="144"/>
    </location>
</feature>
<dbReference type="RefSeq" id="WP_379933394.1">
    <property type="nucleotide sequence ID" value="NZ_JBHTHY010000004.1"/>
</dbReference>
<reference evidence="3" key="1">
    <citation type="journal article" date="2019" name="Int. J. Syst. Evol. Microbiol.">
        <title>The Global Catalogue of Microorganisms (GCM) 10K type strain sequencing project: providing services to taxonomists for standard genome sequencing and annotation.</title>
        <authorList>
            <consortium name="The Broad Institute Genomics Platform"/>
            <consortium name="The Broad Institute Genome Sequencing Center for Infectious Disease"/>
            <person name="Wu L."/>
            <person name="Ma J."/>
        </authorList>
    </citation>
    <scope>NUCLEOTIDE SEQUENCE [LARGE SCALE GENOMIC DNA]</scope>
    <source>
        <strain evidence="3">CCUG 61948</strain>
    </source>
</reference>